<protein>
    <submittedName>
        <fullName evidence="4">Electron transfer flavoprotein subunit alpha/FixB family protein</fullName>
    </submittedName>
</protein>
<keyword evidence="2" id="KW-0249">Electron transport</keyword>
<evidence type="ECO:0000256" key="2">
    <source>
        <dbReference type="ARBA" id="ARBA00022982"/>
    </source>
</evidence>
<comment type="caution">
    <text evidence="4">The sequence shown here is derived from an EMBL/GenBank/DDBJ whole genome shotgun (WGS) entry which is preliminary data.</text>
</comment>
<dbReference type="PANTHER" id="PTHR43153:SF1">
    <property type="entry name" value="ELECTRON TRANSFER FLAVOPROTEIN SUBUNIT ALPHA, MITOCHONDRIAL"/>
    <property type="match status" value="1"/>
</dbReference>
<sequence>MSILVIAEHDNAALKAATLNAVSAAAKIGGDIHVLVAGQGAQAVAEAAAKIAGVSKVLLADDAAYAHPLPENVAPLVVNLAKGDGPEKYEHL</sequence>
<gene>
    <name evidence="4" type="ORF">ACFPMG_14755</name>
</gene>
<feature type="non-terminal residue" evidence="4">
    <location>
        <position position="92"/>
    </location>
</feature>
<proteinExistence type="inferred from homology"/>
<dbReference type="PANTHER" id="PTHR43153">
    <property type="entry name" value="ELECTRON TRANSFER FLAVOPROTEIN ALPHA"/>
    <property type="match status" value="1"/>
</dbReference>
<name>A0ABW0G5Y7_9PROT</name>
<dbReference type="InterPro" id="IPR014729">
    <property type="entry name" value="Rossmann-like_a/b/a_fold"/>
</dbReference>
<organism evidence="4 5">
    <name type="scientific">Azospirillum himalayense</name>
    <dbReference type="NCBI Taxonomy" id="654847"/>
    <lineage>
        <taxon>Bacteria</taxon>
        <taxon>Pseudomonadati</taxon>
        <taxon>Pseudomonadota</taxon>
        <taxon>Alphaproteobacteria</taxon>
        <taxon>Rhodospirillales</taxon>
        <taxon>Azospirillaceae</taxon>
        <taxon>Azospirillum</taxon>
    </lineage>
</organism>
<dbReference type="InterPro" id="IPR014730">
    <property type="entry name" value="ETF_a/b_N"/>
</dbReference>
<keyword evidence="5" id="KW-1185">Reference proteome</keyword>
<comment type="similarity">
    <text evidence="1">Belongs to the ETF alpha-subunit/FixB family.</text>
</comment>
<dbReference type="Proteomes" id="UP001596166">
    <property type="component" value="Unassembled WGS sequence"/>
</dbReference>
<dbReference type="SUPFAM" id="SSF52402">
    <property type="entry name" value="Adenine nucleotide alpha hydrolases-like"/>
    <property type="match status" value="1"/>
</dbReference>
<evidence type="ECO:0000259" key="3">
    <source>
        <dbReference type="Pfam" id="PF01012"/>
    </source>
</evidence>
<dbReference type="Pfam" id="PF01012">
    <property type="entry name" value="ETF"/>
    <property type="match status" value="1"/>
</dbReference>
<accession>A0ABW0G5Y7</accession>
<evidence type="ECO:0000313" key="5">
    <source>
        <dbReference type="Proteomes" id="UP001596166"/>
    </source>
</evidence>
<dbReference type="InterPro" id="IPR001308">
    <property type="entry name" value="ETF_a/FixB"/>
</dbReference>
<feature type="domain" description="Electron transfer flavoprotein alpha/beta-subunit N-terminal" evidence="3">
    <location>
        <begin position="3"/>
        <end position="86"/>
    </location>
</feature>
<evidence type="ECO:0000256" key="1">
    <source>
        <dbReference type="ARBA" id="ARBA00005817"/>
    </source>
</evidence>
<reference evidence="5" key="1">
    <citation type="journal article" date="2019" name="Int. J. Syst. Evol. Microbiol.">
        <title>The Global Catalogue of Microorganisms (GCM) 10K type strain sequencing project: providing services to taxonomists for standard genome sequencing and annotation.</title>
        <authorList>
            <consortium name="The Broad Institute Genomics Platform"/>
            <consortium name="The Broad Institute Genome Sequencing Center for Infectious Disease"/>
            <person name="Wu L."/>
            <person name="Ma J."/>
        </authorList>
    </citation>
    <scope>NUCLEOTIDE SEQUENCE [LARGE SCALE GENOMIC DNA]</scope>
    <source>
        <strain evidence="5">CCUG 58760</strain>
    </source>
</reference>
<keyword evidence="2" id="KW-0813">Transport</keyword>
<evidence type="ECO:0000313" key="4">
    <source>
        <dbReference type="EMBL" id="MFC5356269.1"/>
    </source>
</evidence>
<dbReference type="EMBL" id="JBHSLC010000023">
    <property type="protein sequence ID" value="MFC5356269.1"/>
    <property type="molecule type" value="Genomic_DNA"/>
</dbReference>
<dbReference type="Gene3D" id="3.40.50.620">
    <property type="entry name" value="HUPs"/>
    <property type="match status" value="1"/>
</dbReference>